<proteinExistence type="inferred from homology"/>
<dbReference type="InterPro" id="IPR015421">
    <property type="entry name" value="PyrdxlP-dep_Trfase_major"/>
</dbReference>
<dbReference type="InterPro" id="IPR015422">
    <property type="entry name" value="PyrdxlP-dep_Trfase_small"/>
</dbReference>
<keyword evidence="4 7" id="KW-0456">Lyase</keyword>
<dbReference type="InterPro" id="IPR015424">
    <property type="entry name" value="PyrdxlP-dep_Trfase"/>
</dbReference>
<organism evidence="7 8">
    <name type="scientific">Oceanobacillus profundus</name>
    <dbReference type="NCBI Taxonomy" id="372463"/>
    <lineage>
        <taxon>Bacteria</taxon>
        <taxon>Bacillati</taxon>
        <taxon>Bacillota</taxon>
        <taxon>Bacilli</taxon>
        <taxon>Bacillales</taxon>
        <taxon>Bacillaceae</taxon>
        <taxon>Oceanobacillus</taxon>
    </lineage>
</organism>
<dbReference type="GO" id="GO:0030170">
    <property type="term" value="F:pyridoxal phosphate binding"/>
    <property type="evidence" value="ECO:0007669"/>
    <property type="project" value="InterPro"/>
</dbReference>
<comment type="similarity">
    <text evidence="5">Belongs to the class-II pyridoxal-phosphate-dependent aminotransferase family. MalY/PatB cystathionine beta-lyase subfamily.</text>
</comment>
<dbReference type="Gene3D" id="3.40.640.10">
    <property type="entry name" value="Type I PLP-dependent aspartate aminotransferase-like (Major domain)"/>
    <property type="match status" value="1"/>
</dbReference>
<dbReference type="RefSeq" id="WP_118888798.1">
    <property type="nucleotide sequence ID" value="NZ_JAMAWL010000018.1"/>
</dbReference>
<dbReference type="PANTHER" id="PTHR43525">
    <property type="entry name" value="PROTEIN MALY"/>
    <property type="match status" value="1"/>
</dbReference>
<dbReference type="AlphaFoldDB" id="A0A417YME2"/>
<name>A0A417YME2_9BACI</name>
<feature type="domain" description="Aminotransferase class I/classII large" evidence="6">
    <location>
        <begin position="36"/>
        <end position="383"/>
    </location>
</feature>
<dbReference type="PANTHER" id="PTHR43525:SF1">
    <property type="entry name" value="PROTEIN MALY"/>
    <property type="match status" value="1"/>
</dbReference>
<evidence type="ECO:0000256" key="4">
    <source>
        <dbReference type="ARBA" id="ARBA00023239"/>
    </source>
</evidence>
<accession>A0A417YME2</accession>
<dbReference type="InterPro" id="IPR051798">
    <property type="entry name" value="Class-II_PLP-Dep_Aminotrans"/>
</dbReference>
<evidence type="ECO:0000259" key="6">
    <source>
        <dbReference type="Pfam" id="PF00155"/>
    </source>
</evidence>
<dbReference type="GO" id="GO:0047804">
    <property type="term" value="F:cysteine-S-conjugate beta-lyase activity"/>
    <property type="evidence" value="ECO:0007669"/>
    <property type="project" value="UniProtKB-EC"/>
</dbReference>
<sequence length="392" mass="44610">MSIFEELYDRKNTRSVKWDMLQAMFQSEDVLPMWVADMDFKAPEAVNEALIKRAQHGIYGYTIIDETVSGSIVNWLEKRHNWKIDPAWLSYSNGVVTSLHIAVQAFTEPQDKILIQTPVYPPFYNVIEAHDREVIKNPLVNKDNYYTIDFADFENKLKLGVKAFILCSPHNPVGRVWRQDELEEMARLCLKYDVMILSDEIHADLVFPGQKHIPIASLSEEVANHTITCMAPSKTFNLAGLDASYVITTNTENRKKLDASFNKQGFHNQLNTMGNTAMEAAYTHGEPWLEELNSLLESHTNYVTEMFDQHIPELKVVKTEGTYLLWIDCSALNMDSKSLNKFMIEEAKVGLNTGASYGEAGEQFMRMNIACPRATLEEGVKRIIGAVQTLTK</sequence>
<dbReference type="Gene3D" id="3.90.1150.10">
    <property type="entry name" value="Aspartate Aminotransferase, domain 1"/>
    <property type="match status" value="1"/>
</dbReference>
<dbReference type="SUPFAM" id="SSF53383">
    <property type="entry name" value="PLP-dependent transferases"/>
    <property type="match status" value="1"/>
</dbReference>
<evidence type="ECO:0000256" key="5">
    <source>
        <dbReference type="ARBA" id="ARBA00037974"/>
    </source>
</evidence>
<evidence type="ECO:0000256" key="1">
    <source>
        <dbReference type="ARBA" id="ARBA00001933"/>
    </source>
</evidence>
<gene>
    <name evidence="7" type="ORF">D1B32_05275</name>
</gene>
<dbReference type="InterPro" id="IPR027619">
    <property type="entry name" value="C-S_lyase_PatB-like"/>
</dbReference>
<evidence type="ECO:0000256" key="2">
    <source>
        <dbReference type="ARBA" id="ARBA00012224"/>
    </source>
</evidence>
<dbReference type="OrthoDB" id="9802872at2"/>
<reference evidence="7 8" key="1">
    <citation type="journal article" date="2007" name="Int. J. Syst. Evol. Microbiol.">
        <title>Oceanobacillus profundus sp. nov., isolated from a deep-sea sediment core.</title>
        <authorList>
            <person name="Kim Y.G."/>
            <person name="Choi D.H."/>
            <person name="Hyun S."/>
            <person name="Cho B.C."/>
        </authorList>
    </citation>
    <scope>NUCLEOTIDE SEQUENCE [LARGE SCALE GENOMIC DNA]</scope>
    <source>
        <strain evidence="7 8">DSM 18246</strain>
    </source>
</reference>
<dbReference type="NCBIfam" id="TIGR04350">
    <property type="entry name" value="C_S_lyase_PatB"/>
    <property type="match status" value="1"/>
</dbReference>
<evidence type="ECO:0000256" key="3">
    <source>
        <dbReference type="ARBA" id="ARBA00022898"/>
    </source>
</evidence>
<dbReference type="EC" id="4.4.1.13" evidence="2"/>
<comment type="caution">
    <text evidence="7">The sequence shown here is derived from an EMBL/GenBank/DDBJ whole genome shotgun (WGS) entry which is preliminary data.</text>
</comment>
<keyword evidence="3" id="KW-0663">Pyridoxal phosphate</keyword>
<dbReference type="EMBL" id="QWEH01000002">
    <property type="protein sequence ID" value="RHW34571.1"/>
    <property type="molecule type" value="Genomic_DNA"/>
</dbReference>
<dbReference type="Proteomes" id="UP000285456">
    <property type="component" value="Unassembled WGS sequence"/>
</dbReference>
<keyword evidence="8" id="KW-1185">Reference proteome</keyword>
<evidence type="ECO:0000313" key="8">
    <source>
        <dbReference type="Proteomes" id="UP000285456"/>
    </source>
</evidence>
<evidence type="ECO:0000313" key="7">
    <source>
        <dbReference type="EMBL" id="RHW34571.1"/>
    </source>
</evidence>
<dbReference type="CDD" id="cd00609">
    <property type="entry name" value="AAT_like"/>
    <property type="match status" value="1"/>
</dbReference>
<dbReference type="InterPro" id="IPR004839">
    <property type="entry name" value="Aminotransferase_I/II_large"/>
</dbReference>
<comment type="cofactor">
    <cofactor evidence="1">
        <name>pyridoxal 5'-phosphate</name>
        <dbReference type="ChEBI" id="CHEBI:597326"/>
    </cofactor>
</comment>
<protein>
    <recommendedName>
        <fullName evidence="2">cysteine-S-conjugate beta-lyase</fullName>
        <ecNumber evidence="2">4.4.1.13</ecNumber>
    </recommendedName>
</protein>
<dbReference type="Pfam" id="PF00155">
    <property type="entry name" value="Aminotran_1_2"/>
    <property type="match status" value="1"/>
</dbReference>